<organism evidence="1 2">
    <name type="scientific">Hathewaya proteolytica DSM 3090</name>
    <dbReference type="NCBI Taxonomy" id="1121331"/>
    <lineage>
        <taxon>Bacteria</taxon>
        <taxon>Bacillati</taxon>
        <taxon>Bacillota</taxon>
        <taxon>Clostridia</taxon>
        <taxon>Eubacteriales</taxon>
        <taxon>Clostridiaceae</taxon>
        <taxon>Hathewaya</taxon>
    </lineage>
</organism>
<dbReference type="AlphaFoldDB" id="A0A1M6MVN6"/>
<dbReference type="Proteomes" id="UP000183952">
    <property type="component" value="Unassembled WGS sequence"/>
</dbReference>
<proteinExistence type="predicted"/>
<evidence type="ECO:0008006" key="3">
    <source>
        <dbReference type="Google" id="ProtNLM"/>
    </source>
</evidence>
<accession>A0A1M6MVN6</accession>
<keyword evidence="2" id="KW-1185">Reference proteome</keyword>
<gene>
    <name evidence="1" type="ORF">SAMN02745248_01190</name>
</gene>
<dbReference type="RefSeq" id="WP_072903203.1">
    <property type="nucleotide sequence ID" value="NZ_FRAD01000008.1"/>
</dbReference>
<name>A0A1M6MVN6_9CLOT</name>
<evidence type="ECO:0000313" key="1">
    <source>
        <dbReference type="EMBL" id="SHJ87449.1"/>
    </source>
</evidence>
<dbReference type="EMBL" id="FRAD01000008">
    <property type="protein sequence ID" value="SHJ87449.1"/>
    <property type="molecule type" value="Genomic_DNA"/>
</dbReference>
<evidence type="ECO:0000313" key="2">
    <source>
        <dbReference type="Proteomes" id="UP000183952"/>
    </source>
</evidence>
<protein>
    <recommendedName>
        <fullName evidence="3">RES domain-containing protein</fullName>
    </recommendedName>
</protein>
<reference evidence="1 2" key="1">
    <citation type="submission" date="2016-11" db="EMBL/GenBank/DDBJ databases">
        <authorList>
            <person name="Jaros S."/>
            <person name="Januszkiewicz K."/>
            <person name="Wedrychowicz H."/>
        </authorList>
    </citation>
    <scope>NUCLEOTIDE SEQUENCE [LARGE SCALE GENOMIC DNA]</scope>
    <source>
        <strain evidence="1 2">DSM 3090</strain>
    </source>
</reference>
<sequence length="423" mass="49684">MRCLSCSNIINSIDNLLIGFNPDEYGLSRSESSNILKCTSCNEDILYGDYYLDEECSDIDDIQDDLCNIIAEAIEKNIKSCSICGHGNRMRDLQAGLYVNFKEDDEWEKLLDRYNVCTELQELISNNSLVDEEYYDLIIENIRCPNCGNGEGAYNKDTIDYEKFNTYSEVYTKNDIELFDERFYGDYPSIKQYLKLLDETITVDELENFRDEYIENPVFICNNKVFKTIYSKLEEIYNKKQFISLYPSKRVFRARANTAGKIHPKEKMWNPPNSKPNQGRYNCHGKSVLYCSNNIEVLREEIEIRQCEEYNFAVFRLLNTINVLPVDLIFDDFDGFINDDAEDDSCLKKKYIITNIVQMICEQIGYNGVAYKSAKDSRYVNYALFNFKKDIDIEVIKVFKDSDIKRSEMEQIIYEIERYKRIK</sequence>
<dbReference type="OrthoDB" id="648213at2"/>